<dbReference type="Pfam" id="PF12994">
    <property type="entry name" value="DUF3878"/>
    <property type="match status" value="1"/>
</dbReference>
<dbReference type="STRING" id="39488.ERS852450_03296"/>
<sequence>MFDISDRIEPLELSDVFYRLEELLEQDQFELIFPEYKHKHEFQKQQDISLVYLMNDAVESFLVFHNATMTGEYQKEYEGEILAVLDKKEEQYVLVVHQGDSVVTLFFDTLLQKNNLYNYGDVGHFWVKGYEYLRVLEYRLAILRDKCDYLDESCSTPEERKLASLVEFPPLNYCCYPAVPEKYIVPRENPWQPSEKAINLMLEIAKEADDKTFIRLLSYYKKNSSTMMSRWIAYMLHRKNHIKIVSILTKRLQKAASIYPNRSFGTKNDIKIQKILQKAEKRKQELKEAGIKADIIREEPFVEAKDSVQYKIYIMKWKAQHGNYHTKIEEITI</sequence>
<evidence type="ECO:0000313" key="2">
    <source>
        <dbReference type="Proteomes" id="UP000217549"/>
    </source>
</evidence>
<organism evidence="1 2">
    <name type="scientific">Anaerobutyricum hallii</name>
    <dbReference type="NCBI Taxonomy" id="39488"/>
    <lineage>
        <taxon>Bacteria</taxon>
        <taxon>Bacillati</taxon>
        <taxon>Bacillota</taxon>
        <taxon>Clostridia</taxon>
        <taxon>Lachnospirales</taxon>
        <taxon>Lachnospiraceae</taxon>
        <taxon>Anaerobutyricum</taxon>
    </lineage>
</organism>
<reference evidence="2" key="1">
    <citation type="submission" date="2017-09" db="EMBL/GenBank/DDBJ databases">
        <authorList>
            <person name="Shetty A S."/>
        </authorList>
    </citation>
    <scope>NUCLEOTIDE SEQUENCE [LARGE SCALE GENOMIC DNA]</scope>
</reference>
<gene>
    <name evidence="1" type="ORF">EHLA_2500</name>
</gene>
<dbReference type="KEGG" id="ehl:EHLA_2500"/>
<accession>A0A285PTZ8</accession>
<dbReference type="EMBL" id="LT907978">
    <property type="protein sequence ID" value="SOB73054.1"/>
    <property type="molecule type" value="Genomic_DNA"/>
</dbReference>
<dbReference type="InterPro" id="IPR024538">
    <property type="entry name" value="DUF3878"/>
</dbReference>
<protein>
    <submittedName>
        <fullName evidence="1">Uncharacterized protein</fullName>
    </submittedName>
</protein>
<evidence type="ECO:0000313" key="1">
    <source>
        <dbReference type="EMBL" id="SOB73054.1"/>
    </source>
</evidence>
<dbReference type="RefSeq" id="WP_096240968.1">
    <property type="nucleotide sequence ID" value="NZ_LT907978.1"/>
</dbReference>
<keyword evidence="2" id="KW-1185">Reference proteome</keyword>
<proteinExistence type="predicted"/>
<dbReference type="AlphaFoldDB" id="A0A285PTZ8"/>
<dbReference type="Proteomes" id="UP000217549">
    <property type="component" value="Chromosome I"/>
</dbReference>
<name>A0A285PTZ8_9FIRM</name>